<protein>
    <submittedName>
        <fullName evidence="2">Uncharacterized protein</fullName>
    </submittedName>
</protein>
<name>A0ABV0MYV1_9TELE</name>
<comment type="caution">
    <text evidence="2">The sequence shown here is derived from an EMBL/GenBank/DDBJ whole genome shotgun (WGS) entry which is preliminary data.</text>
</comment>
<evidence type="ECO:0000256" key="1">
    <source>
        <dbReference type="SAM" id="MobiDB-lite"/>
    </source>
</evidence>
<dbReference type="EMBL" id="JAHRIO010020182">
    <property type="protein sequence ID" value="MEQ2164235.1"/>
    <property type="molecule type" value="Genomic_DNA"/>
</dbReference>
<dbReference type="Proteomes" id="UP001476798">
    <property type="component" value="Unassembled WGS sequence"/>
</dbReference>
<proteinExistence type="predicted"/>
<sequence>MLQSHTCFPEAEGKNETLKCQGDKKIKNKKDIWLNYFPPVPHIQGNPDEKRRGRPFVKVSLRPGALGEKYNQTMKELHKEPGSQDYFYSPSPPTFTPQTKHEMTII</sequence>
<evidence type="ECO:0000313" key="2">
    <source>
        <dbReference type="EMBL" id="MEQ2164235.1"/>
    </source>
</evidence>
<evidence type="ECO:0000313" key="3">
    <source>
        <dbReference type="Proteomes" id="UP001476798"/>
    </source>
</evidence>
<organism evidence="2 3">
    <name type="scientific">Goodea atripinnis</name>
    <dbReference type="NCBI Taxonomy" id="208336"/>
    <lineage>
        <taxon>Eukaryota</taxon>
        <taxon>Metazoa</taxon>
        <taxon>Chordata</taxon>
        <taxon>Craniata</taxon>
        <taxon>Vertebrata</taxon>
        <taxon>Euteleostomi</taxon>
        <taxon>Actinopterygii</taxon>
        <taxon>Neopterygii</taxon>
        <taxon>Teleostei</taxon>
        <taxon>Neoteleostei</taxon>
        <taxon>Acanthomorphata</taxon>
        <taxon>Ovalentaria</taxon>
        <taxon>Atherinomorphae</taxon>
        <taxon>Cyprinodontiformes</taxon>
        <taxon>Goodeidae</taxon>
        <taxon>Goodea</taxon>
    </lineage>
</organism>
<accession>A0ABV0MYV1</accession>
<feature type="region of interest" description="Disordered" evidence="1">
    <location>
        <begin position="81"/>
        <end position="106"/>
    </location>
</feature>
<reference evidence="2 3" key="1">
    <citation type="submission" date="2021-06" db="EMBL/GenBank/DDBJ databases">
        <authorList>
            <person name="Palmer J.M."/>
        </authorList>
    </citation>
    <scope>NUCLEOTIDE SEQUENCE [LARGE SCALE GENOMIC DNA]</scope>
    <source>
        <strain evidence="2 3">GA_2019</strain>
        <tissue evidence="2">Muscle</tissue>
    </source>
</reference>
<gene>
    <name evidence="2" type="ORF">GOODEAATRI_004503</name>
</gene>
<keyword evidence="3" id="KW-1185">Reference proteome</keyword>